<comment type="caution">
    <text evidence="2">The sequence shown here is derived from an EMBL/GenBank/DDBJ whole genome shotgun (WGS) entry which is preliminary data.</text>
</comment>
<dbReference type="PANTHER" id="PTHR42943">
    <property type="entry name" value="GLUTATHIONE S-TRANSFERASE KAPPA"/>
    <property type="match status" value="1"/>
</dbReference>
<reference evidence="2" key="2">
    <citation type="submission" date="2020-09" db="EMBL/GenBank/DDBJ databases">
        <authorList>
            <person name="Sun Q."/>
            <person name="Kim S."/>
        </authorList>
    </citation>
    <scope>NUCLEOTIDE SEQUENCE</scope>
    <source>
        <strain evidence="2">KCTC 23430</strain>
    </source>
</reference>
<dbReference type="SUPFAM" id="SSF52833">
    <property type="entry name" value="Thioredoxin-like"/>
    <property type="match status" value="2"/>
</dbReference>
<dbReference type="InterPro" id="IPR051924">
    <property type="entry name" value="GST_Kappa/NadH"/>
</dbReference>
<sequence length="454" mass="50409">MAEQFEDQGGAATMNPPALARWMQSRVMSAMVREGAEERRHSDAEKARVKQGRAHCIEYFHQVDDPYSVMAAQCLPALMARYPVEWKIHLVSGADGRNNPEPDMLLPLARYDAALVAPYYALHFPSTPVVPTTDQVELARRALCDLPVEQFAAAAERVGLALFTPGSDLAGVLDTLKLASVDEARAALQAGDAHQSALKHYSGGMFYYGGDWYWGVDRLYLLESRLQSLGIGAQGEGVLYPRPAIDPGTYKANGSLTLEAYVSLRSPYTAISFDEAVALCDRAGVRLEVKPVLPMVMRGVSLTRTKGMYIFRDTAREARARGGRFGPFYDPIGNPVRQAYSLFPWAREQGRSVAYISAFLNAAFLEGTNTNNDRGLRKVVEAAGLDWSEAQRYLGSRGWEEELEANRLQMLETGSWGVPSFRLLDSEGEEVCWAWGQDRLWVMAREIQRLLVQA</sequence>
<reference evidence="2" key="1">
    <citation type="journal article" date="2014" name="Int. J. Syst. Evol. Microbiol.">
        <title>Complete genome sequence of Corynebacterium casei LMG S-19264T (=DSM 44701T), isolated from a smear-ripened cheese.</title>
        <authorList>
            <consortium name="US DOE Joint Genome Institute (JGI-PGF)"/>
            <person name="Walter F."/>
            <person name="Albersmeier A."/>
            <person name="Kalinowski J."/>
            <person name="Ruckert C."/>
        </authorList>
    </citation>
    <scope>NUCLEOTIDE SEQUENCE</scope>
    <source>
        <strain evidence="2">KCTC 23430</strain>
    </source>
</reference>
<dbReference type="AlphaFoldDB" id="A0A918XHK3"/>
<feature type="domain" description="DSBA-like thioredoxin" evidence="1">
    <location>
        <begin position="257"/>
        <end position="448"/>
    </location>
</feature>
<dbReference type="PANTHER" id="PTHR42943:SF2">
    <property type="entry name" value="GLUTATHIONE S-TRANSFERASE KAPPA 1"/>
    <property type="match status" value="1"/>
</dbReference>
<keyword evidence="3" id="KW-1185">Reference proteome</keyword>
<proteinExistence type="predicted"/>
<dbReference type="GO" id="GO:0016491">
    <property type="term" value="F:oxidoreductase activity"/>
    <property type="evidence" value="ECO:0007669"/>
    <property type="project" value="InterPro"/>
</dbReference>
<dbReference type="InterPro" id="IPR001853">
    <property type="entry name" value="DSBA-like_thioredoxin_dom"/>
</dbReference>
<dbReference type="Pfam" id="PF01323">
    <property type="entry name" value="DSBA"/>
    <property type="match status" value="1"/>
</dbReference>
<evidence type="ECO:0000259" key="1">
    <source>
        <dbReference type="Pfam" id="PF01323"/>
    </source>
</evidence>
<keyword evidence="2" id="KW-0413">Isomerase</keyword>
<dbReference type="Gene3D" id="3.40.30.10">
    <property type="entry name" value="Glutaredoxin"/>
    <property type="match status" value="1"/>
</dbReference>
<protein>
    <submittedName>
        <fullName evidence="2">2-hydroxychromene-2-carboxylate isomerase</fullName>
    </submittedName>
</protein>
<dbReference type="EMBL" id="BMYM01000001">
    <property type="protein sequence ID" value="GHD31030.1"/>
    <property type="molecule type" value="Genomic_DNA"/>
</dbReference>
<dbReference type="RefSeq" id="WP_189476543.1">
    <property type="nucleotide sequence ID" value="NZ_BMYM01000001.1"/>
</dbReference>
<accession>A0A918XHK3</accession>
<evidence type="ECO:0000313" key="3">
    <source>
        <dbReference type="Proteomes" id="UP000644693"/>
    </source>
</evidence>
<dbReference type="GO" id="GO:0016853">
    <property type="term" value="F:isomerase activity"/>
    <property type="evidence" value="ECO:0007669"/>
    <property type="project" value="UniProtKB-KW"/>
</dbReference>
<name>A0A918XHK3_9GAMM</name>
<evidence type="ECO:0000313" key="2">
    <source>
        <dbReference type="EMBL" id="GHD31030.1"/>
    </source>
</evidence>
<organism evidence="2 3">
    <name type="scientific">Parahalioglobus pacificus</name>
    <dbReference type="NCBI Taxonomy" id="930806"/>
    <lineage>
        <taxon>Bacteria</taxon>
        <taxon>Pseudomonadati</taxon>
        <taxon>Pseudomonadota</taxon>
        <taxon>Gammaproteobacteria</taxon>
        <taxon>Cellvibrionales</taxon>
        <taxon>Halieaceae</taxon>
        <taxon>Parahalioglobus</taxon>
    </lineage>
</organism>
<gene>
    <name evidence="2" type="ORF">GCM10007053_13610</name>
</gene>
<dbReference type="Proteomes" id="UP000644693">
    <property type="component" value="Unassembled WGS sequence"/>
</dbReference>
<dbReference type="InterPro" id="IPR036249">
    <property type="entry name" value="Thioredoxin-like_sf"/>
</dbReference>